<dbReference type="Proteomes" id="UP000318538">
    <property type="component" value="Chromosome"/>
</dbReference>
<evidence type="ECO:0008006" key="4">
    <source>
        <dbReference type="Google" id="ProtNLM"/>
    </source>
</evidence>
<feature type="transmembrane region" description="Helical" evidence="1">
    <location>
        <begin position="67"/>
        <end position="86"/>
    </location>
</feature>
<dbReference type="AlphaFoldDB" id="A0A517N672"/>
<name>A0A517N672_9BACT</name>
<dbReference type="RefSeq" id="WP_145168374.1">
    <property type="nucleotide sequence ID" value="NZ_CP036525.1"/>
</dbReference>
<protein>
    <recommendedName>
        <fullName evidence="4">HAMP domain-containing protein</fullName>
    </recommendedName>
</protein>
<feature type="transmembrane region" description="Helical" evidence="1">
    <location>
        <begin position="28"/>
        <end position="47"/>
    </location>
</feature>
<evidence type="ECO:0000313" key="2">
    <source>
        <dbReference type="EMBL" id="QDT02634.1"/>
    </source>
</evidence>
<evidence type="ECO:0000256" key="1">
    <source>
        <dbReference type="SAM" id="Phobius"/>
    </source>
</evidence>
<keyword evidence="1" id="KW-0812">Transmembrane</keyword>
<dbReference type="EMBL" id="CP036525">
    <property type="protein sequence ID" value="QDT02634.1"/>
    <property type="molecule type" value="Genomic_DNA"/>
</dbReference>
<dbReference type="KEGG" id="rlc:K227x_10120"/>
<dbReference type="OrthoDB" id="270597at2"/>
<keyword evidence="1" id="KW-1133">Transmembrane helix</keyword>
<sequence length="191" mass="21944">MTSEPRPKFRRQQLLIDHHVQGSLLRRTGLYSIGCTVYFAVILLFTESMSRQDTTISEAIFRCLDESIYWAPGLILLTPLVAYDMLRLTNRFAGPIFRLRREMQRLVDDESESPLSFREGDYWTDFADVFNDLRQEVIELRELKIDAQRVLAEGVPSKQVREMSDEDRAAEIESALSTDADAEDFLATVGS</sequence>
<proteinExistence type="predicted"/>
<keyword evidence="1" id="KW-0472">Membrane</keyword>
<keyword evidence="3" id="KW-1185">Reference proteome</keyword>
<evidence type="ECO:0000313" key="3">
    <source>
        <dbReference type="Proteomes" id="UP000318538"/>
    </source>
</evidence>
<organism evidence="2 3">
    <name type="scientific">Rubripirellula lacrimiformis</name>
    <dbReference type="NCBI Taxonomy" id="1930273"/>
    <lineage>
        <taxon>Bacteria</taxon>
        <taxon>Pseudomonadati</taxon>
        <taxon>Planctomycetota</taxon>
        <taxon>Planctomycetia</taxon>
        <taxon>Pirellulales</taxon>
        <taxon>Pirellulaceae</taxon>
        <taxon>Rubripirellula</taxon>
    </lineage>
</organism>
<gene>
    <name evidence="2" type="ORF">K227x_10120</name>
</gene>
<accession>A0A517N672</accession>
<reference evidence="2 3" key="1">
    <citation type="submission" date="2019-02" db="EMBL/GenBank/DDBJ databases">
        <title>Deep-cultivation of Planctomycetes and their phenomic and genomic characterization uncovers novel biology.</title>
        <authorList>
            <person name="Wiegand S."/>
            <person name="Jogler M."/>
            <person name="Boedeker C."/>
            <person name="Pinto D."/>
            <person name="Vollmers J."/>
            <person name="Rivas-Marin E."/>
            <person name="Kohn T."/>
            <person name="Peeters S.H."/>
            <person name="Heuer A."/>
            <person name="Rast P."/>
            <person name="Oberbeckmann S."/>
            <person name="Bunk B."/>
            <person name="Jeske O."/>
            <person name="Meyerdierks A."/>
            <person name="Storesund J.E."/>
            <person name="Kallscheuer N."/>
            <person name="Luecker S."/>
            <person name="Lage O.M."/>
            <person name="Pohl T."/>
            <person name="Merkel B.J."/>
            <person name="Hornburger P."/>
            <person name="Mueller R.-W."/>
            <person name="Bruemmer F."/>
            <person name="Labrenz M."/>
            <person name="Spormann A.M."/>
            <person name="Op den Camp H."/>
            <person name="Overmann J."/>
            <person name="Amann R."/>
            <person name="Jetten M.S.M."/>
            <person name="Mascher T."/>
            <person name="Medema M.H."/>
            <person name="Devos D.P."/>
            <person name="Kaster A.-K."/>
            <person name="Ovreas L."/>
            <person name="Rohde M."/>
            <person name="Galperin M.Y."/>
            <person name="Jogler C."/>
        </authorList>
    </citation>
    <scope>NUCLEOTIDE SEQUENCE [LARGE SCALE GENOMIC DNA]</scope>
    <source>
        <strain evidence="2 3">K22_7</strain>
    </source>
</reference>